<evidence type="ECO:0000313" key="4">
    <source>
        <dbReference type="Proteomes" id="UP000216991"/>
    </source>
</evidence>
<comment type="caution">
    <text evidence="3">The sequence shown here is derived from an EMBL/GenBank/DDBJ whole genome shotgun (WGS) entry which is preliminary data.</text>
</comment>
<feature type="signal peptide" evidence="2">
    <location>
        <begin position="1"/>
        <end position="20"/>
    </location>
</feature>
<sequence>MKRILALLAGAGLITAIAVAQQASPKAEVPPPDASGGGGSAYAVGGIAVDVTAKNVDDARRIAWSRAQRLAWPQLWARLTGRPALEAPALSDGQIDAMVAGIESQGEQFSATRYIAKLGVVFDRSRAADYVGGGLALLQSPPMLLLPIEVDGGAALVMQARTPWAEAWARWRGNVTPIDYVLPGGGAAENLWLNAWQAGRPERGPWRSIMARFDTVDVLVAEVRLVRSFPGGPVKGQFIARHGPDGVELGRFALTVKSENALPALMDEGVRRIDAIYAEALRAGRLQAERDLGIDMAPVVEAEPLIGDPMADAGALLVAAITPDAAALAGAENLLRAVSGGEVLVRQSAVGGTSRFELAMPGGEAALQAALAAKGWALVANGNDRVLRRAAPAAAPQPAPPAPKPPPATKP</sequence>
<dbReference type="AlphaFoldDB" id="A0A255YDI7"/>
<evidence type="ECO:0000313" key="3">
    <source>
        <dbReference type="EMBL" id="OYQ27233.1"/>
    </source>
</evidence>
<organism evidence="3 4">
    <name type="scientific">Sandarakinorhabdus cyanobacteriorum</name>
    <dbReference type="NCBI Taxonomy" id="1981098"/>
    <lineage>
        <taxon>Bacteria</taxon>
        <taxon>Pseudomonadati</taxon>
        <taxon>Pseudomonadota</taxon>
        <taxon>Alphaproteobacteria</taxon>
        <taxon>Sphingomonadales</taxon>
        <taxon>Sphingosinicellaceae</taxon>
        <taxon>Sandarakinorhabdus</taxon>
    </lineage>
</organism>
<evidence type="ECO:0000256" key="1">
    <source>
        <dbReference type="SAM" id="MobiDB-lite"/>
    </source>
</evidence>
<dbReference type="Proteomes" id="UP000216991">
    <property type="component" value="Unassembled WGS sequence"/>
</dbReference>
<dbReference type="EMBL" id="NOXT01000114">
    <property type="protein sequence ID" value="OYQ27233.1"/>
    <property type="molecule type" value="Genomic_DNA"/>
</dbReference>
<feature type="region of interest" description="Disordered" evidence="1">
    <location>
        <begin position="389"/>
        <end position="411"/>
    </location>
</feature>
<proteinExistence type="predicted"/>
<gene>
    <name evidence="3" type="ORF">CHU93_10885</name>
</gene>
<evidence type="ECO:0008006" key="5">
    <source>
        <dbReference type="Google" id="ProtNLM"/>
    </source>
</evidence>
<accession>A0A255YDI7</accession>
<protein>
    <recommendedName>
        <fullName evidence="5">Heavy-metal-associated domain-containing protein</fullName>
    </recommendedName>
</protein>
<feature type="compositionally biased region" description="Pro residues" evidence="1">
    <location>
        <begin position="395"/>
        <end position="411"/>
    </location>
</feature>
<keyword evidence="2" id="KW-0732">Signal</keyword>
<dbReference type="OrthoDB" id="7420165at2"/>
<dbReference type="RefSeq" id="WP_094474059.1">
    <property type="nucleotide sequence ID" value="NZ_NOXT01000114.1"/>
</dbReference>
<reference evidence="3 4" key="1">
    <citation type="submission" date="2017-07" db="EMBL/GenBank/DDBJ databases">
        <title>Sandarakinorhabdus cyanobacteriorum sp. nov., a novel bacterium isolated from cyanobacterial aggregates in a eutrophic lake.</title>
        <authorList>
            <person name="Cai H."/>
        </authorList>
    </citation>
    <scope>NUCLEOTIDE SEQUENCE [LARGE SCALE GENOMIC DNA]</scope>
    <source>
        <strain evidence="3 4">TH057</strain>
    </source>
</reference>
<name>A0A255YDI7_9SPHN</name>
<feature type="chain" id="PRO_5012400565" description="Heavy-metal-associated domain-containing protein" evidence="2">
    <location>
        <begin position="21"/>
        <end position="411"/>
    </location>
</feature>
<evidence type="ECO:0000256" key="2">
    <source>
        <dbReference type="SAM" id="SignalP"/>
    </source>
</evidence>
<keyword evidence="4" id="KW-1185">Reference proteome</keyword>